<sequence>MGIMPHLDPERALDMAFSLDIPFWPQLPNLSFNEDTYVQTVAGFPGAEVDYEGLRITFDEGRFYESLEEYLSCEPDSDYFAMTPEQSATYGGFLDRAGDGFPALRGQFMGPISLCLMVKDSEGKPIIYRDDAREIAIRHVAAKVNRHLADLRRVNPRSFVWVDEPGLEFLFTGISGYTAESARKDLALFLSLVEGPRGVHLCGNPDWDFLLQSEVQLISLDAYNNREILMGYRRGLASLLARGGAIAWGAVPTHTNLLDEETPVNLAARMEELWLGLEEGALQRRQIINRSFITPATCCLVNPDLTATVEKAFGITREVRDILRESIA</sequence>
<dbReference type="STRING" id="1797197.A2Y75_03555"/>
<proteinExistence type="predicted"/>
<evidence type="ECO:0008006" key="3">
    <source>
        <dbReference type="Google" id="ProtNLM"/>
    </source>
</evidence>
<organism evidence="1 2">
    <name type="scientific">Candidatus Solincola sediminis</name>
    <dbReference type="NCBI Taxonomy" id="1797199"/>
    <lineage>
        <taxon>Bacteria</taxon>
        <taxon>Bacillati</taxon>
        <taxon>Actinomycetota</taxon>
        <taxon>Candidatus Geothermincolia</taxon>
        <taxon>Candidatus Geothermincolales</taxon>
        <taxon>Candidatus Geothermincolaceae</taxon>
        <taxon>Candidatus Solincola</taxon>
    </lineage>
</organism>
<dbReference type="InterPro" id="IPR038071">
    <property type="entry name" value="UROD/MetE-like_sf"/>
</dbReference>
<gene>
    <name evidence="1" type="ORF">A2Y75_03555</name>
</gene>
<dbReference type="Proteomes" id="UP000177876">
    <property type="component" value="Unassembled WGS sequence"/>
</dbReference>
<accession>A0A1F2WHP8</accession>
<dbReference type="SUPFAM" id="SSF51726">
    <property type="entry name" value="UROD/MetE-like"/>
    <property type="match status" value="1"/>
</dbReference>
<reference evidence="1 2" key="1">
    <citation type="journal article" date="2016" name="Nat. Commun.">
        <title>Thousands of microbial genomes shed light on interconnected biogeochemical processes in an aquifer system.</title>
        <authorList>
            <person name="Anantharaman K."/>
            <person name="Brown C.T."/>
            <person name="Hug L.A."/>
            <person name="Sharon I."/>
            <person name="Castelle C.J."/>
            <person name="Probst A.J."/>
            <person name="Thomas B.C."/>
            <person name="Singh A."/>
            <person name="Wilkins M.J."/>
            <person name="Karaoz U."/>
            <person name="Brodie E.L."/>
            <person name="Williams K.H."/>
            <person name="Hubbard S.S."/>
            <person name="Banfield J.F."/>
        </authorList>
    </citation>
    <scope>NUCLEOTIDE SEQUENCE [LARGE SCALE GENOMIC DNA]</scope>
</reference>
<dbReference type="Gene3D" id="3.20.20.210">
    <property type="match status" value="1"/>
</dbReference>
<dbReference type="EMBL" id="MELK01000047">
    <property type="protein sequence ID" value="OFW56387.1"/>
    <property type="molecule type" value="Genomic_DNA"/>
</dbReference>
<dbReference type="AlphaFoldDB" id="A0A1F2WHP8"/>
<protein>
    <recommendedName>
        <fullName evidence="3">Methionine synthase</fullName>
    </recommendedName>
</protein>
<evidence type="ECO:0000313" key="1">
    <source>
        <dbReference type="EMBL" id="OFW56387.1"/>
    </source>
</evidence>
<name>A0A1F2WHP8_9ACTN</name>
<evidence type="ECO:0000313" key="2">
    <source>
        <dbReference type="Proteomes" id="UP000177876"/>
    </source>
</evidence>
<comment type="caution">
    <text evidence="1">The sequence shown here is derived from an EMBL/GenBank/DDBJ whole genome shotgun (WGS) entry which is preliminary data.</text>
</comment>